<dbReference type="RefSeq" id="WP_009075071.1">
    <property type="nucleotide sequence ID" value="NZ_JH597770.1"/>
</dbReference>
<accession>H2C8R5</accession>
<feature type="domain" description="N-acetyltransferase" evidence="3">
    <location>
        <begin position="4"/>
        <end position="148"/>
    </location>
</feature>
<dbReference type="EMBL" id="JH597770">
    <property type="protein sequence ID" value="EHP68541.1"/>
    <property type="molecule type" value="Genomic_DNA"/>
</dbReference>
<gene>
    <name evidence="4" type="ORF">MetMK1DRAFT_00029820</name>
</gene>
<dbReference type="AlphaFoldDB" id="H2C8R5"/>
<dbReference type="InterPro" id="IPR051556">
    <property type="entry name" value="N-term/lysine_N-AcTrnsfr"/>
</dbReference>
<evidence type="ECO:0000259" key="3">
    <source>
        <dbReference type="PROSITE" id="PS51186"/>
    </source>
</evidence>
<protein>
    <submittedName>
        <fullName evidence="4">Ribosomal-protein-alanine acetyltransferase</fullName>
    </submittedName>
</protein>
<evidence type="ECO:0000256" key="1">
    <source>
        <dbReference type="ARBA" id="ARBA00022679"/>
    </source>
</evidence>
<reference evidence="4 5" key="1">
    <citation type="submission" date="2012-01" db="EMBL/GenBank/DDBJ databases">
        <title>Improved High-Quality Draft sequence of Metallosphaera yellowstonensis MK1.</title>
        <authorList>
            <consortium name="US DOE Joint Genome Institute"/>
            <person name="Lucas S."/>
            <person name="Han J."/>
            <person name="Cheng J.-F."/>
            <person name="Goodwin L."/>
            <person name="Pitluck S."/>
            <person name="Peters L."/>
            <person name="Teshima H."/>
            <person name="Detter J.C."/>
            <person name="Han C."/>
            <person name="Tapia R."/>
            <person name="Land M."/>
            <person name="Hauser L."/>
            <person name="Kyrpides N."/>
            <person name="Kozubal M."/>
            <person name="Macur R.E."/>
            <person name="Jay Z."/>
            <person name="Inskeep W."/>
            <person name="Woyke T."/>
        </authorList>
    </citation>
    <scope>NUCLEOTIDE SEQUENCE [LARGE SCALE GENOMIC DNA]</scope>
    <source>
        <strain evidence="4 5">MK1</strain>
    </source>
</reference>
<keyword evidence="2" id="KW-0012">Acyltransferase</keyword>
<dbReference type="Pfam" id="PF00583">
    <property type="entry name" value="Acetyltransf_1"/>
    <property type="match status" value="1"/>
</dbReference>
<evidence type="ECO:0000313" key="5">
    <source>
        <dbReference type="Proteomes" id="UP000003980"/>
    </source>
</evidence>
<dbReference type="InterPro" id="IPR016181">
    <property type="entry name" value="Acyl_CoA_acyltransferase"/>
</dbReference>
<evidence type="ECO:0000256" key="2">
    <source>
        <dbReference type="ARBA" id="ARBA00023315"/>
    </source>
</evidence>
<dbReference type="PROSITE" id="PS51186">
    <property type="entry name" value="GNAT"/>
    <property type="match status" value="1"/>
</dbReference>
<dbReference type="eggNOG" id="arCOG00833">
    <property type="taxonomic scope" value="Archaea"/>
</dbReference>
<dbReference type="GO" id="GO:0008080">
    <property type="term" value="F:N-acetyltransferase activity"/>
    <property type="evidence" value="ECO:0007669"/>
    <property type="project" value="InterPro"/>
</dbReference>
<dbReference type="Proteomes" id="UP000003980">
    <property type="component" value="Unassembled WGS sequence"/>
</dbReference>
<dbReference type="SUPFAM" id="SSF55729">
    <property type="entry name" value="Acyl-CoA N-acyltransferases (Nat)"/>
    <property type="match status" value="1"/>
</dbReference>
<evidence type="ECO:0000313" key="4">
    <source>
        <dbReference type="EMBL" id="EHP68541.1"/>
    </source>
</evidence>
<dbReference type="Gene3D" id="3.40.630.30">
    <property type="match status" value="1"/>
</dbReference>
<dbReference type="CDD" id="cd04301">
    <property type="entry name" value="NAT_SF"/>
    <property type="match status" value="1"/>
</dbReference>
<name>H2C8R5_9CREN</name>
<dbReference type="STRING" id="671065.MetMK1DRAFT_00029820"/>
<dbReference type="OrthoDB" id="43754at2157"/>
<dbReference type="InterPro" id="IPR006464">
    <property type="entry name" value="AcTrfase_RimI/Ard1"/>
</dbReference>
<keyword evidence="5" id="KW-1185">Reference proteome</keyword>
<dbReference type="PANTHER" id="PTHR42919:SF8">
    <property type="entry name" value="N-ALPHA-ACETYLTRANSFERASE 50"/>
    <property type="match status" value="1"/>
</dbReference>
<proteinExistence type="predicted"/>
<sequence length="155" mass="17927">MGEVIISDANEFDLPQIYEIERTSFPTPYPEGLLRAYLFIAEGLYLVAREDGQIKGYCIGLIQYRHRGHVISIATKVDSRRKGIGSMLLNEMENRFQILGSKYSYLEVDYKNIDAISFYRKHGYIVVGLKRNYYGRNRHALIMIKPLPSTRVLES</sequence>
<dbReference type="InterPro" id="IPR000182">
    <property type="entry name" value="GNAT_dom"/>
</dbReference>
<organism evidence="4 5">
    <name type="scientific">Metallosphaera yellowstonensis MK1</name>
    <dbReference type="NCBI Taxonomy" id="671065"/>
    <lineage>
        <taxon>Archaea</taxon>
        <taxon>Thermoproteota</taxon>
        <taxon>Thermoprotei</taxon>
        <taxon>Sulfolobales</taxon>
        <taxon>Sulfolobaceae</taxon>
        <taxon>Metallosphaera</taxon>
    </lineage>
</organism>
<keyword evidence="1 4" id="KW-0808">Transferase</keyword>
<dbReference type="NCBIfam" id="TIGR01575">
    <property type="entry name" value="rimI"/>
    <property type="match status" value="1"/>
</dbReference>
<dbReference type="HOGENOM" id="CLU_013985_23_0_2"/>
<dbReference type="PANTHER" id="PTHR42919">
    <property type="entry name" value="N-ALPHA-ACETYLTRANSFERASE"/>
    <property type="match status" value="1"/>
</dbReference>